<name>A0A2P5EPC1_TREOI</name>
<proteinExistence type="predicted"/>
<feature type="compositionally biased region" description="Basic and acidic residues" evidence="1">
    <location>
        <begin position="26"/>
        <end position="36"/>
    </location>
</feature>
<dbReference type="AlphaFoldDB" id="A0A2P5EPC1"/>
<sequence length="114" mass="12811">HNNLTSAKSRNCPPRFQFTSHQKQPQKPERRQEYSHPRLVCHVFSHTFSLQPPSTRSDPLSHFAPIGPLRSSGARSTPRPKRRRHDLGPPGPGGARSGRWRCPRGRRAGPGRGP</sequence>
<dbReference type="Proteomes" id="UP000237000">
    <property type="component" value="Unassembled WGS sequence"/>
</dbReference>
<feature type="region of interest" description="Disordered" evidence="1">
    <location>
        <begin position="1"/>
        <end position="114"/>
    </location>
</feature>
<dbReference type="InParanoid" id="A0A2P5EPC1"/>
<dbReference type="EMBL" id="JXTC01000117">
    <property type="protein sequence ID" value="PON87421.1"/>
    <property type="molecule type" value="Genomic_DNA"/>
</dbReference>
<comment type="caution">
    <text evidence="2">The sequence shown here is derived from an EMBL/GenBank/DDBJ whole genome shotgun (WGS) entry which is preliminary data.</text>
</comment>
<feature type="compositionally biased region" description="Basic residues" evidence="1">
    <location>
        <begin position="98"/>
        <end position="114"/>
    </location>
</feature>
<organism evidence="2 3">
    <name type="scientific">Trema orientale</name>
    <name type="common">Charcoal tree</name>
    <name type="synonym">Celtis orientalis</name>
    <dbReference type="NCBI Taxonomy" id="63057"/>
    <lineage>
        <taxon>Eukaryota</taxon>
        <taxon>Viridiplantae</taxon>
        <taxon>Streptophyta</taxon>
        <taxon>Embryophyta</taxon>
        <taxon>Tracheophyta</taxon>
        <taxon>Spermatophyta</taxon>
        <taxon>Magnoliopsida</taxon>
        <taxon>eudicotyledons</taxon>
        <taxon>Gunneridae</taxon>
        <taxon>Pentapetalae</taxon>
        <taxon>rosids</taxon>
        <taxon>fabids</taxon>
        <taxon>Rosales</taxon>
        <taxon>Cannabaceae</taxon>
        <taxon>Trema</taxon>
    </lineage>
</organism>
<evidence type="ECO:0000313" key="2">
    <source>
        <dbReference type="EMBL" id="PON87421.1"/>
    </source>
</evidence>
<keyword evidence="3" id="KW-1185">Reference proteome</keyword>
<dbReference type="OrthoDB" id="10322618at2759"/>
<feature type="compositionally biased region" description="Polar residues" evidence="1">
    <location>
        <begin position="46"/>
        <end position="58"/>
    </location>
</feature>
<reference evidence="3" key="1">
    <citation type="submission" date="2016-06" db="EMBL/GenBank/DDBJ databases">
        <title>Parallel loss of symbiosis genes in relatives of nitrogen-fixing non-legume Parasponia.</title>
        <authorList>
            <person name="Van Velzen R."/>
            <person name="Holmer R."/>
            <person name="Bu F."/>
            <person name="Rutten L."/>
            <person name="Van Zeijl A."/>
            <person name="Liu W."/>
            <person name="Santuari L."/>
            <person name="Cao Q."/>
            <person name="Sharma T."/>
            <person name="Shen D."/>
            <person name="Roswanjaya Y."/>
            <person name="Wardhani T."/>
            <person name="Kalhor M.S."/>
            <person name="Jansen J."/>
            <person name="Van den Hoogen J."/>
            <person name="Gungor B."/>
            <person name="Hartog M."/>
            <person name="Hontelez J."/>
            <person name="Verver J."/>
            <person name="Yang W.-C."/>
            <person name="Schijlen E."/>
            <person name="Repin R."/>
            <person name="Schilthuizen M."/>
            <person name="Schranz E."/>
            <person name="Heidstra R."/>
            <person name="Miyata K."/>
            <person name="Fedorova E."/>
            <person name="Kohlen W."/>
            <person name="Bisseling T."/>
            <person name="Smit S."/>
            <person name="Geurts R."/>
        </authorList>
    </citation>
    <scope>NUCLEOTIDE SEQUENCE [LARGE SCALE GENOMIC DNA]</scope>
    <source>
        <strain evidence="3">cv. RG33-2</strain>
    </source>
</reference>
<feature type="non-terminal residue" evidence="2">
    <location>
        <position position="1"/>
    </location>
</feature>
<evidence type="ECO:0000313" key="3">
    <source>
        <dbReference type="Proteomes" id="UP000237000"/>
    </source>
</evidence>
<evidence type="ECO:0000256" key="1">
    <source>
        <dbReference type="SAM" id="MobiDB-lite"/>
    </source>
</evidence>
<accession>A0A2P5EPC1</accession>
<protein>
    <submittedName>
        <fullName evidence="2">Uncharacterized protein</fullName>
    </submittedName>
</protein>
<gene>
    <name evidence="2" type="ORF">TorRG33x02_167740</name>
</gene>